<dbReference type="PROSITE" id="PS00108">
    <property type="entry name" value="PROTEIN_KINASE_ST"/>
    <property type="match status" value="1"/>
</dbReference>
<dbReference type="PROSITE" id="PS00107">
    <property type="entry name" value="PROTEIN_KINASE_ATP"/>
    <property type="match status" value="1"/>
</dbReference>
<feature type="compositionally biased region" description="Low complexity" evidence="9">
    <location>
        <begin position="379"/>
        <end position="388"/>
    </location>
</feature>
<evidence type="ECO:0000259" key="10">
    <source>
        <dbReference type="PROSITE" id="PS50011"/>
    </source>
</evidence>
<sequence length="419" mass="47682">MGSKDFEITRLIGNGCYSTIYDAVSTREIDRGTKYALKRIFILNASALICAIREHRTLLHLAMESDRSPFVITLFYSFRVHRSPVLVMTRGSGIDLSDLLCEVGNLNEDYARFYICEVICGLEFLHAKGIIHLDIKPENMLISDSGHILITDFSHAYDRCRRLNIPLFKGSLGTPHFMAPEVAKKVALTTKADVWSLAILMAVMIAGPVRKLPISWNEDCELAKKGLWSISNLDRLTPPLKYFFKCCLRFDHETRPSIDEVKDLSFFSDIKWNDVVACKTQPPYIPSDLQLFNDRVKFGFNPRDPLILQSAYGVGMPVIWRIPQFVIGDDKTLHLVTLFSNYEKLIDTGLPLRKIEKYFTSYNFTHPLLQDSEPSILPSTSTSVSETGETTKKCKRRSEGSEFSAEWNSKRLRTSTNLD</sequence>
<evidence type="ECO:0000256" key="6">
    <source>
        <dbReference type="ARBA" id="ARBA00022840"/>
    </source>
</evidence>
<dbReference type="InterPro" id="IPR008271">
    <property type="entry name" value="Ser/Thr_kinase_AS"/>
</dbReference>
<keyword evidence="1 8" id="KW-0723">Serine/threonine-protein kinase</keyword>
<gene>
    <name evidence="11" type="ORF">TcWFU_009834</name>
</gene>
<dbReference type="SUPFAM" id="SSF56112">
    <property type="entry name" value="Protein kinase-like (PK-like)"/>
    <property type="match status" value="1"/>
</dbReference>
<dbReference type="Gene3D" id="3.30.200.20">
    <property type="entry name" value="Phosphorylase Kinase, domain 1"/>
    <property type="match status" value="1"/>
</dbReference>
<accession>A0ABR4Q6Q2</accession>
<evidence type="ECO:0000256" key="1">
    <source>
        <dbReference type="ARBA" id="ARBA00022527"/>
    </source>
</evidence>
<comment type="similarity">
    <text evidence="8">Belongs to the protein kinase superfamily.</text>
</comment>
<reference evidence="11 12" key="1">
    <citation type="journal article" date="2022" name="Front. Cell. Infect. Microbiol.">
        <title>The Genomes of Two Strains of Taenia crassiceps the Animal Model for the Study of Human Cysticercosis.</title>
        <authorList>
            <person name="Bobes R.J."/>
            <person name="Estrada K."/>
            <person name="Rios-Valencia D.G."/>
            <person name="Calderon-Gallegos A."/>
            <person name="de la Torre P."/>
            <person name="Carrero J.C."/>
            <person name="Sanchez-Flores A."/>
            <person name="Laclette J.P."/>
        </authorList>
    </citation>
    <scope>NUCLEOTIDE SEQUENCE [LARGE SCALE GENOMIC DNA]</scope>
    <source>
        <strain evidence="11">WFUcys</strain>
    </source>
</reference>
<evidence type="ECO:0000256" key="5">
    <source>
        <dbReference type="ARBA" id="ARBA00022777"/>
    </source>
</evidence>
<evidence type="ECO:0000256" key="3">
    <source>
        <dbReference type="ARBA" id="ARBA00022679"/>
    </source>
</evidence>
<keyword evidence="6 7" id="KW-0067">ATP-binding</keyword>
<evidence type="ECO:0000256" key="2">
    <source>
        <dbReference type="ARBA" id="ARBA00022553"/>
    </source>
</evidence>
<dbReference type="GO" id="GO:0016301">
    <property type="term" value="F:kinase activity"/>
    <property type="evidence" value="ECO:0007669"/>
    <property type="project" value="UniProtKB-KW"/>
</dbReference>
<feature type="compositionally biased region" description="Basic and acidic residues" evidence="9">
    <location>
        <begin position="389"/>
        <end position="400"/>
    </location>
</feature>
<dbReference type="CDD" id="cd00180">
    <property type="entry name" value="PKc"/>
    <property type="match status" value="1"/>
</dbReference>
<keyword evidence="2" id="KW-0597">Phosphoprotein</keyword>
<evidence type="ECO:0000256" key="4">
    <source>
        <dbReference type="ARBA" id="ARBA00022741"/>
    </source>
</evidence>
<dbReference type="PANTHER" id="PTHR24351">
    <property type="entry name" value="RIBOSOMAL PROTEIN S6 KINASE"/>
    <property type="match status" value="1"/>
</dbReference>
<dbReference type="SMART" id="SM00220">
    <property type="entry name" value="S_TKc"/>
    <property type="match status" value="1"/>
</dbReference>
<keyword evidence="12" id="KW-1185">Reference proteome</keyword>
<feature type="region of interest" description="Disordered" evidence="9">
    <location>
        <begin position="373"/>
        <end position="419"/>
    </location>
</feature>
<comment type="caution">
    <text evidence="11">The sequence shown here is derived from an EMBL/GenBank/DDBJ whole genome shotgun (WGS) entry which is preliminary data.</text>
</comment>
<evidence type="ECO:0000313" key="12">
    <source>
        <dbReference type="Proteomes" id="UP001651158"/>
    </source>
</evidence>
<feature type="domain" description="Protein kinase" evidence="10">
    <location>
        <begin position="6"/>
        <end position="267"/>
    </location>
</feature>
<evidence type="ECO:0000313" key="11">
    <source>
        <dbReference type="EMBL" id="KAL5105038.1"/>
    </source>
</evidence>
<evidence type="ECO:0000256" key="7">
    <source>
        <dbReference type="PROSITE-ProRule" id="PRU10141"/>
    </source>
</evidence>
<keyword evidence="4 7" id="KW-0547">Nucleotide-binding</keyword>
<dbReference type="Proteomes" id="UP001651158">
    <property type="component" value="Unassembled WGS sequence"/>
</dbReference>
<dbReference type="EMBL" id="JAKROA010000010">
    <property type="protein sequence ID" value="KAL5105038.1"/>
    <property type="molecule type" value="Genomic_DNA"/>
</dbReference>
<keyword evidence="3" id="KW-0808">Transferase</keyword>
<dbReference type="InterPro" id="IPR017441">
    <property type="entry name" value="Protein_kinase_ATP_BS"/>
</dbReference>
<dbReference type="Pfam" id="PF00069">
    <property type="entry name" value="Pkinase"/>
    <property type="match status" value="1"/>
</dbReference>
<dbReference type="InterPro" id="IPR011009">
    <property type="entry name" value="Kinase-like_dom_sf"/>
</dbReference>
<proteinExistence type="inferred from homology"/>
<dbReference type="PROSITE" id="PS50011">
    <property type="entry name" value="PROTEIN_KINASE_DOM"/>
    <property type="match status" value="1"/>
</dbReference>
<evidence type="ECO:0000256" key="8">
    <source>
        <dbReference type="RuleBase" id="RU000304"/>
    </source>
</evidence>
<name>A0ABR4Q6Q2_9CEST</name>
<dbReference type="InterPro" id="IPR000719">
    <property type="entry name" value="Prot_kinase_dom"/>
</dbReference>
<keyword evidence="5 11" id="KW-0418">Kinase</keyword>
<evidence type="ECO:0000256" key="9">
    <source>
        <dbReference type="SAM" id="MobiDB-lite"/>
    </source>
</evidence>
<feature type="binding site" evidence="7">
    <location>
        <position position="38"/>
    </location>
    <ligand>
        <name>ATP</name>
        <dbReference type="ChEBI" id="CHEBI:30616"/>
    </ligand>
</feature>
<organism evidence="11 12">
    <name type="scientific">Taenia crassiceps</name>
    <dbReference type="NCBI Taxonomy" id="6207"/>
    <lineage>
        <taxon>Eukaryota</taxon>
        <taxon>Metazoa</taxon>
        <taxon>Spiralia</taxon>
        <taxon>Lophotrochozoa</taxon>
        <taxon>Platyhelminthes</taxon>
        <taxon>Cestoda</taxon>
        <taxon>Eucestoda</taxon>
        <taxon>Cyclophyllidea</taxon>
        <taxon>Taeniidae</taxon>
        <taxon>Taenia</taxon>
    </lineage>
</organism>
<dbReference type="Gene3D" id="1.10.510.10">
    <property type="entry name" value="Transferase(Phosphotransferase) domain 1"/>
    <property type="match status" value="1"/>
</dbReference>
<protein>
    <submittedName>
        <fullName evidence="11">RAC-beta serine/threonine-protein kinase</fullName>
    </submittedName>
</protein>